<evidence type="ECO:0008006" key="5">
    <source>
        <dbReference type="Google" id="ProtNLM"/>
    </source>
</evidence>
<name>A0A4Q4TUP4_9PEZI</name>
<dbReference type="Proteomes" id="UP000293360">
    <property type="component" value="Unassembled WGS sequence"/>
</dbReference>
<evidence type="ECO:0000256" key="1">
    <source>
        <dbReference type="SAM" id="MobiDB-lite"/>
    </source>
</evidence>
<dbReference type="EMBL" id="QJNU01000041">
    <property type="protein sequence ID" value="RYP09300.1"/>
    <property type="molecule type" value="Genomic_DNA"/>
</dbReference>
<feature type="chain" id="PRO_5020770844" description="Small secreted protein" evidence="2">
    <location>
        <begin position="18"/>
        <end position="175"/>
    </location>
</feature>
<evidence type="ECO:0000313" key="3">
    <source>
        <dbReference type="EMBL" id="RYP09300.1"/>
    </source>
</evidence>
<proteinExistence type="predicted"/>
<reference evidence="3 4" key="1">
    <citation type="submission" date="2018-06" db="EMBL/GenBank/DDBJ databases">
        <title>Complete Genomes of Monosporascus.</title>
        <authorList>
            <person name="Robinson A.J."/>
            <person name="Natvig D.O."/>
        </authorList>
    </citation>
    <scope>NUCLEOTIDE SEQUENCE [LARGE SCALE GENOMIC DNA]</scope>
    <source>
        <strain evidence="3 4">CBS 110550</strain>
    </source>
</reference>
<gene>
    <name evidence="3" type="ORF">DL764_001347</name>
</gene>
<feature type="region of interest" description="Disordered" evidence="1">
    <location>
        <begin position="150"/>
        <end position="175"/>
    </location>
</feature>
<dbReference type="OrthoDB" id="2151417at2759"/>
<comment type="caution">
    <text evidence="3">The sequence shown here is derived from an EMBL/GenBank/DDBJ whole genome shotgun (WGS) entry which is preliminary data.</text>
</comment>
<organism evidence="3 4">
    <name type="scientific">Monosporascus ibericus</name>
    <dbReference type="NCBI Taxonomy" id="155417"/>
    <lineage>
        <taxon>Eukaryota</taxon>
        <taxon>Fungi</taxon>
        <taxon>Dikarya</taxon>
        <taxon>Ascomycota</taxon>
        <taxon>Pezizomycotina</taxon>
        <taxon>Sordariomycetes</taxon>
        <taxon>Xylariomycetidae</taxon>
        <taxon>Xylariales</taxon>
        <taxon>Xylariales incertae sedis</taxon>
        <taxon>Monosporascus</taxon>
    </lineage>
</organism>
<evidence type="ECO:0000256" key="2">
    <source>
        <dbReference type="SAM" id="SignalP"/>
    </source>
</evidence>
<keyword evidence="4" id="KW-1185">Reference proteome</keyword>
<dbReference type="PANTHER" id="PTHR38849:SF1">
    <property type="entry name" value="SMALL SECRETED PROTEIN"/>
    <property type="match status" value="1"/>
</dbReference>
<dbReference type="AlphaFoldDB" id="A0A4Q4TUP4"/>
<sequence length="175" mass="18793">MRLSFAIFTAFSASVFAAPLAARTDVGLAKRQSVFSTKTYDEISISGGVAGNAEQEALDALSGLNFNNLASATQDDIAFLDSVNKICNEAEKNAFNVAIDNASGEEAEALQRGKIKNKVLKLEATMMRLMIDQAQGRDVAEKIEAESAKLNNNIQQDRDEAGKESTFLSFDASTS</sequence>
<feature type="compositionally biased region" description="Polar residues" evidence="1">
    <location>
        <begin position="166"/>
        <end position="175"/>
    </location>
</feature>
<accession>A0A4Q4TUP4</accession>
<keyword evidence="2" id="KW-0732">Signal</keyword>
<dbReference type="PANTHER" id="PTHR38849">
    <property type="entry name" value="SMALL SECRETED PROTEIN"/>
    <property type="match status" value="1"/>
</dbReference>
<evidence type="ECO:0000313" key="4">
    <source>
        <dbReference type="Proteomes" id="UP000293360"/>
    </source>
</evidence>
<feature type="signal peptide" evidence="2">
    <location>
        <begin position="1"/>
        <end position="17"/>
    </location>
</feature>
<protein>
    <recommendedName>
        <fullName evidence="5">Small secreted protein</fullName>
    </recommendedName>
</protein>